<evidence type="ECO:0000259" key="10">
    <source>
        <dbReference type="Pfam" id="PF02366"/>
    </source>
</evidence>
<comment type="similarity">
    <text evidence="3">Belongs to the glycosyltransferase 39 family.</text>
</comment>
<protein>
    <recommendedName>
        <fullName evidence="10">ArnT-like N-terminal domain-containing protein</fullName>
    </recommendedName>
</protein>
<reference evidence="11 12" key="1">
    <citation type="submission" date="2024-04" db="EMBL/GenBank/DDBJ databases">
        <title>Tritrichomonas musculus Genome.</title>
        <authorList>
            <person name="Alves-Ferreira E."/>
            <person name="Grigg M."/>
            <person name="Lorenzi H."/>
            <person name="Galac M."/>
        </authorList>
    </citation>
    <scope>NUCLEOTIDE SEQUENCE [LARGE SCALE GENOMIC DNA]</scope>
    <source>
        <strain evidence="11 12">EAF2021</strain>
    </source>
</reference>
<comment type="pathway">
    <text evidence="2">Protein modification; protein glycosylation.</text>
</comment>
<keyword evidence="8 9" id="KW-0472">Membrane</keyword>
<evidence type="ECO:0000256" key="1">
    <source>
        <dbReference type="ARBA" id="ARBA00004127"/>
    </source>
</evidence>
<feature type="transmembrane region" description="Helical" evidence="9">
    <location>
        <begin position="197"/>
        <end position="215"/>
    </location>
</feature>
<feature type="transmembrane region" description="Helical" evidence="9">
    <location>
        <begin position="167"/>
        <end position="185"/>
    </location>
</feature>
<feature type="transmembrane region" description="Helical" evidence="9">
    <location>
        <begin position="409"/>
        <end position="429"/>
    </location>
</feature>
<dbReference type="Proteomes" id="UP001470230">
    <property type="component" value="Unassembled WGS sequence"/>
</dbReference>
<evidence type="ECO:0000313" key="12">
    <source>
        <dbReference type="Proteomes" id="UP001470230"/>
    </source>
</evidence>
<dbReference type="EMBL" id="JAPFFF010000009">
    <property type="protein sequence ID" value="KAK8882587.1"/>
    <property type="molecule type" value="Genomic_DNA"/>
</dbReference>
<feature type="transmembrane region" description="Helical" evidence="9">
    <location>
        <begin position="381"/>
        <end position="403"/>
    </location>
</feature>
<feature type="transmembrane region" description="Helical" evidence="9">
    <location>
        <begin position="441"/>
        <end position="461"/>
    </location>
</feature>
<keyword evidence="6 9" id="KW-0812">Transmembrane</keyword>
<dbReference type="Pfam" id="PF02366">
    <property type="entry name" value="PMT"/>
    <property type="match status" value="1"/>
</dbReference>
<keyword evidence="4" id="KW-0328">Glycosyltransferase</keyword>
<dbReference type="PANTHER" id="PTHR10050:SF46">
    <property type="entry name" value="PROTEIN O-MANNOSYL-TRANSFERASE 2"/>
    <property type="match status" value="1"/>
</dbReference>
<evidence type="ECO:0000256" key="3">
    <source>
        <dbReference type="ARBA" id="ARBA00007222"/>
    </source>
</evidence>
<evidence type="ECO:0000256" key="8">
    <source>
        <dbReference type="ARBA" id="ARBA00023136"/>
    </source>
</evidence>
<feature type="transmembrane region" description="Helical" evidence="9">
    <location>
        <begin position="31"/>
        <end position="53"/>
    </location>
</feature>
<feature type="transmembrane region" description="Helical" evidence="9">
    <location>
        <begin position="467"/>
        <end position="489"/>
    </location>
</feature>
<comment type="subcellular location">
    <subcellularLocation>
        <location evidence="1">Endomembrane system</location>
        <topology evidence="1">Multi-pass membrane protein</topology>
    </subcellularLocation>
</comment>
<evidence type="ECO:0000256" key="2">
    <source>
        <dbReference type="ARBA" id="ARBA00004922"/>
    </source>
</evidence>
<feature type="transmembrane region" description="Helical" evidence="9">
    <location>
        <begin position="141"/>
        <end position="160"/>
    </location>
</feature>
<gene>
    <name evidence="11" type="ORF">M9Y10_045229</name>
</gene>
<evidence type="ECO:0000313" key="11">
    <source>
        <dbReference type="EMBL" id="KAK8882587.1"/>
    </source>
</evidence>
<keyword evidence="7 9" id="KW-1133">Transmembrane helix</keyword>
<organism evidence="11 12">
    <name type="scientific">Tritrichomonas musculus</name>
    <dbReference type="NCBI Taxonomy" id="1915356"/>
    <lineage>
        <taxon>Eukaryota</taxon>
        <taxon>Metamonada</taxon>
        <taxon>Parabasalia</taxon>
        <taxon>Tritrichomonadida</taxon>
        <taxon>Tritrichomonadidae</taxon>
        <taxon>Tritrichomonas</taxon>
    </lineage>
</organism>
<dbReference type="PANTHER" id="PTHR10050">
    <property type="entry name" value="DOLICHYL-PHOSPHATE-MANNOSE--PROTEIN MANNOSYLTRANSFERASE"/>
    <property type="match status" value="1"/>
</dbReference>
<keyword evidence="5" id="KW-0808">Transferase</keyword>
<dbReference type="InterPro" id="IPR003342">
    <property type="entry name" value="ArnT-like_N"/>
</dbReference>
<evidence type="ECO:0000256" key="5">
    <source>
        <dbReference type="ARBA" id="ARBA00022679"/>
    </source>
</evidence>
<feature type="domain" description="ArnT-like N-terminal" evidence="10">
    <location>
        <begin position="123"/>
        <end position="304"/>
    </location>
</feature>
<evidence type="ECO:0000256" key="4">
    <source>
        <dbReference type="ARBA" id="ARBA00022676"/>
    </source>
</evidence>
<feature type="transmembrane region" description="Helical" evidence="9">
    <location>
        <begin position="227"/>
        <end position="260"/>
    </location>
</feature>
<feature type="transmembrane region" description="Helical" evidence="9">
    <location>
        <begin position="280"/>
        <end position="301"/>
    </location>
</feature>
<evidence type="ECO:0000256" key="7">
    <source>
        <dbReference type="ARBA" id="ARBA00022989"/>
    </source>
</evidence>
<keyword evidence="12" id="KW-1185">Reference proteome</keyword>
<accession>A0ABR2JWI8</accession>
<evidence type="ECO:0000256" key="9">
    <source>
        <dbReference type="SAM" id="Phobius"/>
    </source>
</evidence>
<sequence>MGHCLKKLENYLAKHAVPTFRDKPSPVNLNFYDTICILIISFISIVVHFWAFYKPYNIVSIEITNQFLNNQNNFSQNSFSQPLGNIIFSFLTAISRNDDGCNTYNNYECKDEFFFNDFSSSLQNNYQKNQFFNFLNEDNQITMRAISSLFSSFVPPLLYISIKLASFSRICASLSSLLLIFDTSILCEGKFSHPSGFLHFFVSLSLCFLTYWFSLFRNNDLWNKNMIFSSISIGIAVSIKSSACFLLFIVYFHEFIYLFIENNSKLSNQFMKSVLKRYAFFTFPVIVIHILFYLLQLILTIHHFNYKSRNFQSISKQNSLFLTFRLILTNCVLSKTKDFTQLKTIKTKSNHTLSPTNWIFISKLDDNLWIKCNQKEECERVVFIGNLFVYIFAFFGVIIVILAKSNRKYFRSSTFYLGYIFSFLPYLILSKCHFDLNSSDYLIPLMFGVSCFGISIDVIAARPLKGFLFVIALTFTIFGFNMWAPLVFAEKLGKHNFNLRVWKKAWLDTI</sequence>
<name>A0ABR2JWI8_9EUKA</name>
<evidence type="ECO:0000256" key="6">
    <source>
        <dbReference type="ARBA" id="ARBA00022692"/>
    </source>
</evidence>
<proteinExistence type="inferred from homology"/>
<comment type="caution">
    <text evidence="11">The sequence shown here is derived from an EMBL/GenBank/DDBJ whole genome shotgun (WGS) entry which is preliminary data.</text>
</comment>
<dbReference type="InterPro" id="IPR027005">
    <property type="entry name" value="PMT-like"/>
</dbReference>